<dbReference type="RefSeq" id="WP_269034785.1">
    <property type="nucleotide sequence ID" value="NZ_CP114040.1"/>
</dbReference>
<reference evidence="1" key="1">
    <citation type="submission" date="2022-11" db="EMBL/GenBank/DDBJ databases">
        <title>Minimal conservation of predation-associated metabolite biosynthetic gene clusters underscores biosynthetic potential of Myxococcota including descriptions for ten novel species: Archangium lansinium sp. nov., Myxococcus landrumus sp. nov., Nannocystis bai.</title>
        <authorList>
            <person name="Ahearne A."/>
            <person name="Stevens C."/>
            <person name="Dowd S."/>
        </authorList>
    </citation>
    <scope>NUCLEOTIDE SEQUENCE</scope>
    <source>
        <strain evidence="1">Fl3</strain>
    </source>
</reference>
<organism evidence="1 2">
    <name type="scientific">Nannocystis punicea</name>
    <dbReference type="NCBI Taxonomy" id="2995304"/>
    <lineage>
        <taxon>Bacteria</taxon>
        <taxon>Pseudomonadati</taxon>
        <taxon>Myxococcota</taxon>
        <taxon>Polyangia</taxon>
        <taxon>Nannocystales</taxon>
        <taxon>Nannocystaceae</taxon>
        <taxon>Nannocystis</taxon>
    </lineage>
</organism>
<accession>A0ABY7GZR2</accession>
<gene>
    <name evidence="1" type="ORF">O0S08_40175</name>
</gene>
<name>A0ABY7GZR2_9BACT</name>
<evidence type="ECO:0000313" key="1">
    <source>
        <dbReference type="EMBL" id="WAS92437.1"/>
    </source>
</evidence>
<keyword evidence="2" id="KW-1185">Reference proteome</keyword>
<evidence type="ECO:0000313" key="2">
    <source>
        <dbReference type="Proteomes" id="UP001164459"/>
    </source>
</evidence>
<protein>
    <submittedName>
        <fullName evidence="1">Uncharacterized protein</fullName>
    </submittedName>
</protein>
<dbReference type="Proteomes" id="UP001164459">
    <property type="component" value="Chromosome"/>
</dbReference>
<sequence length="175" mass="18813">MWSASQRPSGAADSAQLWFTSRVSGPLFLQTIDLDPQGWNLQPTPQQPLPAVFVYSPVRTAPRGLIAVSDALGDLVLLEWGVWSPRPLGLRALWGERLPEELVVASDCSHVAVVARDPDNRLRLRAAALAGDGEPFSFRPESPASGLAVALTADGARLAVATRTAPSVLYMFVRT</sequence>
<proteinExistence type="predicted"/>
<dbReference type="EMBL" id="CP114040">
    <property type="protein sequence ID" value="WAS92437.1"/>
    <property type="molecule type" value="Genomic_DNA"/>
</dbReference>